<reference evidence="2" key="1">
    <citation type="journal article" date="2023" name="G3 (Bethesda)">
        <title>Genome assembly and association tests identify interacting loci associated with vigor, precocity, and sex in interspecific pistachio rootstocks.</title>
        <authorList>
            <person name="Palmer W."/>
            <person name="Jacygrad E."/>
            <person name="Sagayaradj S."/>
            <person name="Cavanaugh K."/>
            <person name="Han R."/>
            <person name="Bertier L."/>
            <person name="Beede B."/>
            <person name="Kafkas S."/>
            <person name="Golino D."/>
            <person name="Preece J."/>
            <person name="Michelmore R."/>
        </authorList>
    </citation>
    <scope>NUCLEOTIDE SEQUENCE [LARGE SCALE GENOMIC DNA]</scope>
</reference>
<proteinExistence type="predicted"/>
<comment type="caution">
    <text evidence="1">The sequence shown here is derived from an EMBL/GenBank/DDBJ whole genome shotgun (WGS) entry which is preliminary data.</text>
</comment>
<name>A0ACC0YYD0_9ROSI</name>
<organism evidence="1 2">
    <name type="scientific">Pistacia integerrima</name>
    <dbReference type="NCBI Taxonomy" id="434235"/>
    <lineage>
        <taxon>Eukaryota</taxon>
        <taxon>Viridiplantae</taxon>
        <taxon>Streptophyta</taxon>
        <taxon>Embryophyta</taxon>
        <taxon>Tracheophyta</taxon>
        <taxon>Spermatophyta</taxon>
        <taxon>Magnoliopsida</taxon>
        <taxon>eudicotyledons</taxon>
        <taxon>Gunneridae</taxon>
        <taxon>Pentapetalae</taxon>
        <taxon>rosids</taxon>
        <taxon>malvids</taxon>
        <taxon>Sapindales</taxon>
        <taxon>Anacardiaceae</taxon>
        <taxon>Pistacia</taxon>
    </lineage>
</organism>
<sequence length="570" mass="63194">MNMIMVMKSSASASVSVVVWLQVYALQVDDVIPDELWSLNFLTNLKVGINLLSGPLSPSVSNLTAVKYLNFGINTLSGPLPKQLGMLPKLIVLGIGTNNFSGSVPPELGNLSNLEQLYIGTLRLSGPLPSELGNLTKLKLLYMDSSGVSGEIPSSFANLRNLESLWAFDVELKGRIPDFIGNWSKLQVLRFQGNSFDGPIPSSFSKLRNLTELRISDLANGSSSSLAFLTNMKKLTYLELRNNKISYSIPSDVNHYWIPQYLDLSFNNISGQIPGWLFGSTVLTHMFLGNNRLTGPLPAYKDENLVNIDVSYNYLSGSLPSWINRQNLQLLIFYVLYKKYILLAPRNLVANNFTLESSSRLGYLFWACLDKWLYWYADSSSAVNCGGPQITSSNNIVYEMDNETLSPATYYVTDTNRWGISNVGYFTGTNNPWSTISSQSQFTNTLDSKLFQSARVSASSLRYYGLGLENGNYTVTLQFAEIADLGTTGRRSLGRRAFDIYVQGVNVEKDFDITRVADGVPRRAIQRKYTARVSENYMEIHFFWAGKGTCCIPNDGSYGPSISAISAAPG</sequence>
<evidence type="ECO:0000313" key="1">
    <source>
        <dbReference type="EMBL" id="KAJ0043733.1"/>
    </source>
</evidence>
<dbReference type="EMBL" id="CM047739">
    <property type="protein sequence ID" value="KAJ0043733.1"/>
    <property type="molecule type" value="Genomic_DNA"/>
</dbReference>
<gene>
    <name evidence="1" type="ORF">Pint_17749</name>
</gene>
<keyword evidence="2" id="KW-1185">Reference proteome</keyword>
<evidence type="ECO:0000313" key="2">
    <source>
        <dbReference type="Proteomes" id="UP001163603"/>
    </source>
</evidence>
<protein>
    <submittedName>
        <fullName evidence="1">Uncharacterized protein</fullName>
    </submittedName>
</protein>
<accession>A0ACC0YYD0</accession>
<dbReference type="Proteomes" id="UP001163603">
    <property type="component" value="Chromosome 4"/>
</dbReference>